<reference evidence="2" key="1">
    <citation type="journal article" date="2023" name="Hortic. Res.">
        <title>A chromosome-level phased genome enabling allele-level studies in sweet orange: a case study on citrus Huanglongbing tolerance.</title>
        <authorList>
            <person name="Wu B."/>
            <person name="Yu Q."/>
            <person name="Deng Z."/>
            <person name="Duan Y."/>
            <person name="Luo F."/>
            <person name="Gmitter F. Jr."/>
        </authorList>
    </citation>
    <scope>NUCLEOTIDE SEQUENCE [LARGE SCALE GENOMIC DNA]</scope>
    <source>
        <strain evidence="2">cv. Valencia</strain>
    </source>
</reference>
<proteinExistence type="predicted"/>
<gene>
    <name evidence="1" type="ORF">KPL71_026504</name>
</gene>
<organism evidence="1 2">
    <name type="scientific">Citrus sinensis</name>
    <name type="common">Sweet orange</name>
    <name type="synonym">Citrus aurantium var. sinensis</name>
    <dbReference type="NCBI Taxonomy" id="2711"/>
    <lineage>
        <taxon>Eukaryota</taxon>
        <taxon>Viridiplantae</taxon>
        <taxon>Streptophyta</taxon>
        <taxon>Embryophyta</taxon>
        <taxon>Tracheophyta</taxon>
        <taxon>Spermatophyta</taxon>
        <taxon>Magnoliopsida</taxon>
        <taxon>eudicotyledons</taxon>
        <taxon>Gunneridae</taxon>
        <taxon>Pentapetalae</taxon>
        <taxon>rosids</taxon>
        <taxon>malvids</taxon>
        <taxon>Sapindales</taxon>
        <taxon>Rutaceae</taxon>
        <taxon>Aurantioideae</taxon>
        <taxon>Citrus</taxon>
    </lineage>
</organism>
<keyword evidence="2" id="KW-1185">Reference proteome</keyword>
<dbReference type="Proteomes" id="UP000829398">
    <property type="component" value="Chromosome 9"/>
</dbReference>
<dbReference type="EMBL" id="CM039178">
    <property type="protein sequence ID" value="KAH9680321.1"/>
    <property type="molecule type" value="Genomic_DNA"/>
</dbReference>
<protein>
    <submittedName>
        <fullName evidence="1">Uncharacterized protein</fullName>
    </submittedName>
</protein>
<evidence type="ECO:0000313" key="2">
    <source>
        <dbReference type="Proteomes" id="UP000829398"/>
    </source>
</evidence>
<evidence type="ECO:0000313" key="1">
    <source>
        <dbReference type="EMBL" id="KAH9680321.1"/>
    </source>
</evidence>
<name>A0ACB8HZY6_CITSI</name>
<accession>A0ACB8HZY6</accession>
<sequence length="1558" mass="178092">MIVEKRKFPSQPVPNSKGVHEVSTSSPQQHGEVKAVMTLRKGKEVDNKVEMPVTKENQIVPVNVEDSRSKEKEETNPREYVPKASFPQRLAKGKKGKSTGEIFEIFKQLSFGNMTMELNIFNIAKQPHNADNGIIDVDLIEALVDDTFLSNLNDDPLQMCLTHFGLNFDIDRSVDEVNALLDSAPSMDTNKWKSRVKQLAPSEKKLIPSSESPPKLELKPLPNTLEYAFLGEESTLSVIISSSLNDEQKEMYREELSLEWREVSFYGRTRDRAIRDYAVLTPQVVYPGIIRPEVDATNFELKPVMFQMLQTVGQFNGLPNKDPHFHLKLFLEVSDTFKIAGAMQDALRLRLFPYYLRDRARAWLNSLPSNSITTWNELADKFRMKYFPPTKKAKLRNEITSFHQLEDESLYEAWERFKDLLRRCPHHGIPCCIQLETFYNGLNLSTRLMVDASVNGALLSKSYTEAYEILERIANNNYQWPSARQPVARGSAGVHSIDAITALSAQVTSLTNMVKAMTAAPATVKQVTELSCVYCGEEHDFDNCPGNSASVNYVGNFNRQPQNNPYSNTYNPGWKQHPNFSWSNQNRNAPALNGLSRNTQPQPPGVHQQSQGQKHISQDPIISLEVLIKEYIANNEAIVQSQAVSLRNLKNQMRQLATAMSSRTQGSLPSNTEDPMRESKEHYKVISLRSGKHVDISVEVTKNGIKCNSAQKPTQKGSMLQQTPHQDTDVRDQATTTAKEIQLDLAEKEVTTPVATTCTNLNKQSLVPPESNQQFRHPPPFPQRTVTGWRVCIDYRKLNKATRKDHFPLPFIDQMLDRLAGKQYYCFLDGYLGYNQIAIALEDQEKTTFTCPYGTFALRRMPFGLCNTPVTFQRCMMSIFSDMVEQTLEIFMDDFSVFGETYGNCLHNLEEVLKRCEMTNLVLNWEKCHFMVQKGIMLGHKISKDGIEVDKAKIEVIDKLPPPTSVKGIKSFLGHAGFYRRFIKDFSKVAKPLCSLLEHDKPFHFDKECLQAFGELKKALITAPVVISPDWNLPFELMCDASDHFVGAVLGQRKDKVFHSIYYASKTFTQTQINYTTTEKELLAVVFAFDKFKAYLVGTKVIVYTDHAAIKYLISKKDAKPRLIKWILLLQEFDLEIKDRKGTENQVADHLSRLDADTSTLTRKGITETFPDEQLLVVQQAQLLQQSESPWYTNFANYLVSGLLPPELKFQEKKKFLHDVRSYQWDDPHLYKLCSYQVIRRCVAVEEIPHILESCHAAAYGGHFGGHRTAAKVMQSGYYWPTIFKDAYEFVKCCDRCQRTGNITSRHEMPLTNILEVKVFNVWGIDFMGPFPPSFGNLYILVAVEYVYKWVEATALPTNDAKTVVTFLQKNVFSRFGTPKAIISDEGAHFCNKIFAAAMMKYGVRHKIATTYHPQSNELEHKAHWALKKLNWDMHAAAEQRKLQLCELDELRLFSYENARIYKERTKHWHDKHIQHRQFTPGQLVLLHNTRLRLFPGKLKSRWSGSFKLLKSYPHGVVDLLDEQTGHKFKVNGHKVKHYIHPVAEGSKEVLLLQEPSY</sequence>
<comment type="caution">
    <text evidence="1">The sequence shown here is derived from an EMBL/GenBank/DDBJ whole genome shotgun (WGS) entry which is preliminary data.</text>
</comment>